<keyword evidence="2" id="KW-0378">Hydrolase</keyword>
<name>K2PRI0_9FLAO</name>
<dbReference type="PATRIC" id="fig|555500.3.peg.1874"/>
<dbReference type="OrthoDB" id="9788689at2"/>
<dbReference type="InterPro" id="IPR006035">
    <property type="entry name" value="Ureohydrolase"/>
</dbReference>
<dbReference type="EMBL" id="AMSG01000010">
    <property type="protein sequence ID" value="EKF55170.1"/>
    <property type="molecule type" value="Genomic_DNA"/>
</dbReference>
<dbReference type="PANTHER" id="PTHR11358">
    <property type="entry name" value="ARGINASE/AGMATINASE"/>
    <property type="match status" value="1"/>
</dbReference>
<dbReference type="PANTHER" id="PTHR11358:SF26">
    <property type="entry name" value="GUANIDINO ACID HYDROLASE, MITOCHONDRIAL"/>
    <property type="match status" value="1"/>
</dbReference>
<dbReference type="Proteomes" id="UP000007364">
    <property type="component" value="Unassembled WGS sequence"/>
</dbReference>
<evidence type="ECO:0000313" key="4">
    <source>
        <dbReference type="EMBL" id="EKF55170.1"/>
    </source>
</evidence>
<dbReference type="Gene3D" id="3.40.800.10">
    <property type="entry name" value="Ureohydrolase domain"/>
    <property type="match status" value="1"/>
</dbReference>
<dbReference type="GO" id="GO:0033389">
    <property type="term" value="P:putrescine biosynthetic process from arginine, via agmatine"/>
    <property type="evidence" value="ECO:0007669"/>
    <property type="project" value="TreeGrafter"/>
</dbReference>
<dbReference type="GO" id="GO:0008783">
    <property type="term" value="F:agmatinase activity"/>
    <property type="evidence" value="ECO:0007669"/>
    <property type="project" value="TreeGrafter"/>
</dbReference>
<sequence>MSSVFQINPYVLIDKEDQRKLVNTVTGEKLLVGDKIIEIVQFLQNAKSEKEMLQKFPDIGEDLTGILDTLTHKKYLIKNNAFDKAITAIKPYTPHLFNLPYLTESKAAKITSKPVVFVGVPLGVGNRSNYSSSEFPNSLRAFSSKYNINLGPGAVLETEALGGKERYIALFELIKNKRLYDLGNVFFDSKESPNFMYEKTYNLSKQLFDQDKVTPFFIGGDHSVSAPVIKAAIEKYGDDLCVLHFDAHTDTYSSTYDKIKHHNEVHHHGNFMSKCFEFGLKHAYQFGIRGLVNFNQKSNENQSIYWAHKLIEQIENEHTFEELPKDKKYYVTFDFDIIDPIYFKGTTTPVINGLSTSQCKQLILSTLKNKEIIGVDIVELYVDAPEAEINKQIACEIIFELLNVIEK</sequence>
<proteinExistence type="inferred from homology"/>
<dbReference type="InterPro" id="IPR023696">
    <property type="entry name" value="Ureohydrolase_dom_sf"/>
</dbReference>
<evidence type="ECO:0000256" key="1">
    <source>
        <dbReference type="ARBA" id="ARBA00022723"/>
    </source>
</evidence>
<keyword evidence="5" id="KW-1185">Reference proteome</keyword>
<dbReference type="Pfam" id="PF00491">
    <property type="entry name" value="Arginase"/>
    <property type="match status" value="1"/>
</dbReference>
<evidence type="ECO:0000313" key="5">
    <source>
        <dbReference type="Proteomes" id="UP000007364"/>
    </source>
</evidence>
<dbReference type="PROSITE" id="PS51409">
    <property type="entry name" value="ARGINASE_2"/>
    <property type="match status" value="1"/>
</dbReference>
<dbReference type="RefSeq" id="WP_008991663.1">
    <property type="nucleotide sequence ID" value="NZ_AMSG01000010.1"/>
</dbReference>
<dbReference type="STRING" id="555500.I215_09072"/>
<dbReference type="eggNOG" id="COG0010">
    <property type="taxonomic scope" value="Bacteria"/>
</dbReference>
<keyword evidence="1" id="KW-0479">Metal-binding</keyword>
<gene>
    <name evidence="4" type="ORF">I215_09072</name>
</gene>
<dbReference type="AlphaFoldDB" id="K2PRI0"/>
<comment type="caution">
    <text evidence="4">The sequence shown here is derived from an EMBL/GenBank/DDBJ whole genome shotgun (WGS) entry which is preliminary data.</text>
</comment>
<comment type="similarity">
    <text evidence="3">Belongs to the arginase family.</text>
</comment>
<organism evidence="4 5">
    <name type="scientific">Galbibacter marinus</name>
    <dbReference type="NCBI Taxonomy" id="555500"/>
    <lineage>
        <taxon>Bacteria</taxon>
        <taxon>Pseudomonadati</taxon>
        <taxon>Bacteroidota</taxon>
        <taxon>Flavobacteriia</taxon>
        <taxon>Flavobacteriales</taxon>
        <taxon>Flavobacteriaceae</taxon>
        <taxon>Galbibacter</taxon>
    </lineage>
</organism>
<evidence type="ECO:0000256" key="3">
    <source>
        <dbReference type="PROSITE-ProRule" id="PRU00742"/>
    </source>
</evidence>
<protein>
    <submittedName>
        <fullName evidence="4">Arginase family protein</fullName>
    </submittedName>
</protein>
<dbReference type="SUPFAM" id="SSF52768">
    <property type="entry name" value="Arginase/deacetylase"/>
    <property type="match status" value="1"/>
</dbReference>
<dbReference type="GO" id="GO:0046872">
    <property type="term" value="F:metal ion binding"/>
    <property type="evidence" value="ECO:0007669"/>
    <property type="project" value="UniProtKB-KW"/>
</dbReference>
<accession>K2PRI0</accession>
<evidence type="ECO:0000256" key="2">
    <source>
        <dbReference type="ARBA" id="ARBA00022801"/>
    </source>
</evidence>
<reference evidence="4 5" key="1">
    <citation type="journal article" date="2012" name="J. Bacteriol.">
        <title>Genome Sequence of Galbibacter marinum Type Strain ck-I2-15.</title>
        <authorList>
            <person name="Lai Q."/>
            <person name="Li C."/>
            <person name="Shao Z."/>
        </authorList>
    </citation>
    <scope>NUCLEOTIDE SEQUENCE [LARGE SCALE GENOMIC DNA]</scope>
    <source>
        <strain evidence="5">ck-I2-15</strain>
    </source>
</reference>